<dbReference type="InterPro" id="IPR037231">
    <property type="entry name" value="NAP-like_sf"/>
</dbReference>
<accession>A0A1R2BUN9</accession>
<dbReference type="Gene3D" id="3.30.1120.90">
    <property type="entry name" value="Nucleosome assembly protein"/>
    <property type="match status" value="1"/>
</dbReference>
<reference evidence="4 5" key="1">
    <citation type="submission" date="2016-11" db="EMBL/GenBank/DDBJ databases">
        <title>The macronuclear genome of Stentor coeruleus: a giant cell with tiny introns.</title>
        <authorList>
            <person name="Slabodnick M."/>
            <person name="Ruby J.G."/>
            <person name="Reiff S.B."/>
            <person name="Swart E.C."/>
            <person name="Gosai S."/>
            <person name="Prabakaran S."/>
            <person name="Witkowska E."/>
            <person name="Larue G.E."/>
            <person name="Fisher S."/>
            <person name="Freeman R.M."/>
            <person name="Gunawardena J."/>
            <person name="Chu W."/>
            <person name="Stover N.A."/>
            <person name="Gregory B.D."/>
            <person name="Nowacki M."/>
            <person name="Derisi J."/>
            <person name="Roy S.W."/>
            <person name="Marshall W.F."/>
            <person name="Sood P."/>
        </authorList>
    </citation>
    <scope>NUCLEOTIDE SEQUENCE [LARGE SCALE GENOMIC DNA]</scope>
    <source>
        <strain evidence="4">WM001</strain>
    </source>
</reference>
<dbReference type="EMBL" id="MPUH01000419">
    <property type="protein sequence ID" value="OMJ80542.1"/>
    <property type="molecule type" value="Genomic_DNA"/>
</dbReference>
<name>A0A1R2BUN9_9CILI</name>
<dbReference type="AlphaFoldDB" id="A0A1R2BUN9"/>
<evidence type="ECO:0000313" key="5">
    <source>
        <dbReference type="Proteomes" id="UP000187209"/>
    </source>
</evidence>
<comment type="caution">
    <text evidence="4">The sequence shown here is derived from an EMBL/GenBank/DDBJ whole genome shotgun (WGS) entry which is preliminary data.</text>
</comment>
<evidence type="ECO:0000256" key="1">
    <source>
        <dbReference type="ARBA" id="ARBA00009947"/>
    </source>
</evidence>
<feature type="compositionally biased region" description="Basic and acidic residues" evidence="3">
    <location>
        <begin position="118"/>
        <end position="146"/>
    </location>
</feature>
<proteinExistence type="inferred from homology"/>
<gene>
    <name evidence="4" type="ORF">SteCoe_19185</name>
</gene>
<comment type="similarity">
    <text evidence="1 2">Belongs to the nucleosome assembly protein (NAP) family.</text>
</comment>
<feature type="region of interest" description="Disordered" evidence="3">
    <location>
        <begin position="111"/>
        <end position="146"/>
    </location>
</feature>
<protein>
    <submittedName>
        <fullName evidence="4">Uncharacterized protein</fullName>
    </submittedName>
</protein>
<dbReference type="PANTHER" id="PTHR11875">
    <property type="entry name" value="TESTIS-SPECIFIC Y-ENCODED PROTEIN"/>
    <property type="match status" value="1"/>
</dbReference>
<evidence type="ECO:0000256" key="3">
    <source>
        <dbReference type="SAM" id="MobiDB-lite"/>
    </source>
</evidence>
<evidence type="ECO:0000313" key="4">
    <source>
        <dbReference type="EMBL" id="OMJ80542.1"/>
    </source>
</evidence>
<dbReference type="OrthoDB" id="304517at2759"/>
<evidence type="ECO:0000256" key="2">
    <source>
        <dbReference type="RuleBase" id="RU003876"/>
    </source>
</evidence>
<dbReference type="Proteomes" id="UP000187209">
    <property type="component" value="Unassembled WGS sequence"/>
</dbReference>
<organism evidence="4 5">
    <name type="scientific">Stentor coeruleus</name>
    <dbReference type="NCBI Taxonomy" id="5963"/>
    <lineage>
        <taxon>Eukaryota</taxon>
        <taxon>Sar</taxon>
        <taxon>Alveolata</taxon>
        <taxon>Ciliophora</taxon>
        <taxon>Postciliodesmatophora</taxon>
        <taxon>Heterotrichea</taxon>
        <taxon>Heterotrichida</taxon>
        <taxon>Stentoridae</taxon>
        <taxon>Stentor</taxon>
    </lineage>
</organism>
<dbReference type="Pfam" id="PF00956">
    <property type="entry name" value="NAP"/>
    <property type="match status" value="1"/>
</dbReference>
<dbReference type="SUPFAM" id="SSF143113">
    <property type="entry name" value="NAP-like"/>
    <property type="match status" value="1"/>
</dbReference>
<dbReference type="GO" id="GO:0005634">
    <property type="term" value="C:nucleus"/>
    <property type="evidence" value="ECO:0007669"/>
    <property type="project" value="InterPro"/>
</dbReference>
<keyword evidence="5" id="KW-1185">Reference proteome</keyword>
<dbReference type="GO" id="GO:0006334">
    <property type="term" value="P:nucleosome assembly"/>
    <property type="evidence" value="ECO:0007669"/>
    <property type="project" value="InterPro"/>
</dbReference>
<sequence>MENTVLTKNYTMGVDDEVKKGDGTEIKWKGANLTQKVKKTKKRGKNKKARIKVEEVPSFFTFFKSISADDNEEVEEDSEDDGMGNMMDEDYETACEIVLNAIYYYLGIRDDDDMNVDSDDKHSDAKKSKGKKVDGSGNEKADYKTQ</sequence>
<dbReference type="InterPro" id="IPR002164">
    <property type="entry name" value="NAP_family"/>
</dbReference>